<sequence>MAQWLIDRMPTTTANRFWMVASVCGFTGYSFVARNVSDLLPVQDQTRPTHGEGSPDAF</sequence>
<dbReference type="EMBL" id="BAAAPB010000005">
    <property type="protein sequence ID" value="GAA1973693.1"/>
    <property type="molecule type" value="Genomic_DNA"/>
</dbReference>
<dbReference type="Proteomes" id="UP001500571">
    <property type="component" value="Unassembled WGS sequence"/>
</dbReference>
<comment type="caution">
    <text evidence="1">The sequence shown here is derived from an EMBL/GenBank/DDBJ whole genome shotgun (WGS) entry which is preliminary data.</text>
</comment>
<name>A0ABP5D4E6_9ACTN</name>
<organism evidence="1 2">
    <name type="scientific">Nocardioides panacihumi</name>
    <dbReference type="NCBI Taxonomy" id="400774"/>
    <lineage>
        <taxon>Bacteria</taxon>
        <taxon>Bacillati</taxon>
        <taxon>Actinomycetota</taxon>
        <taxon>Actinomycetes</taxon>
        <taxon>Propionibacteriales</taxon>
        <taxon>Nocardioidaceae</taxon>
        <taxon>Nocardioides</taxon>
    </lineage>
</organism>
<proteinExistence type="predicted"/>
<reference evidence="2" key="1">
    <citation type="journal article" date="2019" name="Int. J. Syst. Evol. Microbiol.">
        <title>The Global Catalogue of Microorganisms (GCM) 10K type strain sequencing project: providing services to taxonomists for standard genome sequencing and annotation.</title>
        <authorList>
            <consortium name="The Broad Institute Genomics Platform"/>
            <consortium name="The Broad Institute Genome Sequencing Center for Infectious Disease"/>
            <person name="Wu L."/>
            <person name="Ma J."/>
        </authorList>
    </citation>
    <scope>NUCLEOTIDE SEQUENCE [LARGE SCALE GENOMIC DNA]</scope>
    <source>
        <strain evidence="2">JCM 15309</strain>
    </source>
</reference>
<evidence type="ECO:0000313" key="1">
    <source>
        <dbReference type="EMBL" id="GAA1973693.1"/>
    </source>
</evidence>
<gene>
    <name evidence="1" type="ORF">GCM10009798_38630</name>
</gene>
<keyword evidence="2" id="KW-1185">Reference proteome</keyword>
<protein>
    <submittedName>
        <fullName evidence="1">Uncharacterized protein</fullName>
    </submittedName>
</protein>
<evidence type="ECO:0000313" key="2">
    <source>
        <dbReference type="Proteomes" id="UP001500571"/>
    </source>
</evidence>
<accession>A0ABP5D4E6</accession>